<dbReference type="NCBIfam" id="TIGR02210">
    <property type="entry name" value="rodA_shape"/>
    <property type="match status" value="1"/>
</dbReference>
<name>A0A4Q7YK66_9GAMM</name>
<evidence type="ECO:0000256" key="5">
    <source>
        <dbReference type="ARBA" id="ARBA00022692"/>
    </source>
</evidence>
<comment type="pathway">
    <text evidence="11">Cell wall biogenesis; peptidoglycan biosynthesis.</text>
</comment>
<keyword evidence="2 11" id="KW-1003">Cell membrane</keyword>
<dbReference type="InterPro" id="IPR018365">
    <property type="entry name" value="Cell_cycle_FtsW-rel_CS"/>
</dbReference>
<dbReference type="PANTHER" id="PTHR30474:SF1">
    <property type="entry name" value="PEPTIDOGLYCAN GLYCOSYLTRANSFERASE MRDB"/>
    <property type="match status" value="1"/>
</dbReference>
<dbReference type="GO" id="GO:0008360">
    <property type="term" value="P:regulation of cell shape"/>
    <property type="evidence" value="ECO:0007669"/>
    <property type="project" value="UniProtKB-KW"/>
</dbReference>
<keyword evidence="9 11" id="KW-0472">Membrane</keyword>
<evidence type="ECO:0000313" key="13">
    <source>
        <dbReference type="Proteomes" id="UP000292423"/>
    </source>
</evidence>
<dbReference type="InterPro" id="IPR001182">
    <property type="entry name" value="FtsW/RodA"/>
</dbReference>
<dbReference type="AlphaFoldDB" id="A0A4Q7YK66"/>
<comment type="catalytic activity">
    <reaction evidence="11">
        <text>[GlcNAc-(1-&gt;4)-Mur2Ac(oyl-L-Ala-gamma-D-Glu-L-Lys-D-Ala-D-Ala)](n)-di-trans,octa-cis-undecaprenyl diphosphate + beta-D-GlcNAc-(1-&gt;4)-Mur2Ac(oyl-L-Ala-gamma-D-Glu-L-Lys-D-Ala-D-Ala)-di-trans,octa-cis-undecaprenyl diphosphate = [GlcNAc-(1-&gt;4)-Mur2Ac(oyl-L-Ala-gamma-D-Glu-L-Lys-D-Ala-D-Ala)](n+1)-di-trans,octa-cis-undecaprenyl diphosphate + di-trans,octa-cis-undecaprenyl diphosphate + H(+)</text>
        <dbReference type="Rhea" id="RHEA:23708"/>
        <dbReference type="Rhea" id="RHEA-COMP:9602"/>
        <dbReference type="Rhea" id="RHEA-COMP:9603"/>
        <dbReference type="ChEBI" id="CHEBI:15378"/>
        <dbReference type="ChEBI" id="CHEBI:58405"/>
        <dbReference type="ChEBI" id="CHEBI:60033"/>
        <dbReference type="ChEBI" id="CHEBI:78435"/>
        <dbReference type="EC" id="2.4.99.28"/>
    </reaction>
</comment>
<feature type="transmembrane region" description="Helical" evidence="11">
    <location>
        <begin position="66"/>
        <end position="87"/>
    </location>
</feature>
<feature type="transmembrane region" description="Helical" evidence="11">
    <location>
        <begin position="34"/>
        <end position="54"/>
    </location>
</feature>
<keyword evidence="6 11" id="KW-0133">Cell shape</keyword>
<gene>
    <name evidence="11" type="primary">mrdB</name>
    <name evidence="11" type="synonym">rodA</name>
    <name evidence="12" type="ORF">EV700_2908</name>
</gene>
<protein>
    <recommendedName>
        <fullName evidence="11">Peptidoglycan glycosyltransferase MrdB</fullName>
        <shortName evidence="11">PGT</shortName>
        <ecNumber evidence="11">2.4.99.28</ecNumber>
    </recommendedName>
    <alternativeName>
        <fullName evidence="11">Cell elongation protein RodA</fullName>
    </alternativeName>
    <alternativeName>
        <fullName evidence="11">Cell wall polymerase</fullName>
    </alternativeName>
    <alternativeName>
        <fullName evidence="11">Peptidoglycan polymerase</fullName>
        <shortName evidence="11">PG polymerase</shortName>
    </alternativeName>
</protein>
<evidence type="ECO:0000256" key="3">
    <source>
        <dbReference type="ARBA" id="ARBA00022676"/>
    </source>
</evidence>
<evidence type="ECO:0000256" key="11">
    <source>
        <dbReference type="HAMAP-Rule" id="MF_02079"/>
    </source>
</evidence>
<keyword evidence="11" id="KW-0997">Cell inner membrane</keyword>
<evidence type="ECO:0000256" key="1">
    <source>
        <dbReference type="ARBA" id="ARBA00004141"/>
    </source>
</evidence>
<dbReference type="EC" id="2.4.99.28" evidence="11"/>
<comment type="similarity">
    <text evidence="11">Belongs to the SEDS family. MrdB/RodA subfamily.</text>
</comment>
<dbReference type="GO" id="GO:0009252">
    <property type="term" value="P:peptidoglycan biosynthetic process"/>
    <property type="evidence" value="ECO:0007669"/>
    <property type="project" value="UniProtKB-UniRule"/>
</dbReference>
<organism evidence="12 13">
    <name type="scientific">Fluviicoccus keumensis</name>
    <dbReference type="NCBI Taxonomy" id="1435465"/>
    <lineage>
        <taxon>Bacteria</taxon>
        <taxon>Pseudomonadati</taxon>
        <taxon>Pseudomonadota</taxon>
        <taxon>Gammaproteobacteria</taxon>
        <taxon>Moraxellales</taxon>
        <taxon>Moraxellaceae</taxon>
        <taxon>Fluviicoccus</taxon>
    </lineage>
</organism>
<dbReference type="InterPro" id="IPR011923">
    <property type="entry name" value="RodA/MrdB"/>
</dbReference>
<dbReference type="UniPathway" id="UPA00219"/>
<reference evidence="12 13" key="1">
    <citation type="submission" date="2019-02" db="EMBL/GenBank/DDBJ databases">
        <title>Genomic Encyclopedia of Type Strains, Phase IV (KMG-IV): sequencing the most valuable type-strain genomes for metagenomic binning, comparative biology and taxonomic classification.</title>
        <authorList>
            <person name="Goeker M."/>
        </authorList>
    </citation>
    <scope>NUCLEOTIDE SEQUENCE [LARGE SCALE GENOMIC DNA]</scope>
    <source>
        <strain evidence="12 13">DSM 105135</strain>
    </source>
</reference>
<keyword evidence="4 11" id="KW-0808">Transferase</keyword>
<feature type="transmembrane region" description="Helical" evidence="11">
    <location>
        <begin position="288"/>
        <end position="309"/>
    </location>
</feature>
<dbReference type="GO" id="GO:0008955">
    <property type="term" value="F:peptidoglycan glycosyltransferase activity"/>
    <property type="evidence" value="ECO:0007669"/>
    <property type="project" value="UniProtKB-UniRule"/>
</dbReference>
<keyword evidence="8 11" id="KW-1133">Transmembrane helix</keyword>
<evidence type="ECO:0000256" key="10">
    <source>
        <dbReference type="ARBA" id="ARBA00023316"/>
    </source>
</evidence>
<dbReference type="EMBL" id="SHKX01000015">
    <property type="protein sequence ID" value="RZU37041.1"/>
    <property type="molecule type" value="Genomic_DNA"/>
</dbReference>
<keyword evidence="10 11" id="KW-0961">Cell wall biogenesis/degradation</keyword>
<dbReference type="GO" id="GO:0051301">
    <property type="term" value="P:cell division"/>
    <property type="evidence" value="ECO:0007669"/>
    <property type="project" value="InterPro"/>
</dbReference>
<evidence type="ECO:0000313" key="12">
    <source>
        <dbReference type="EMBL" id="RZU37041.1"/>
    </source>
</evidence>
<dbReference type="PROSITE" id="PS00428">
    <property type="entry name" value="FTSW_RODA_SPOVE"/>
    <property type="match status" value="1"/>
</dbReference>
<keyword evidence="7 11" id="KW-0573">Peptidoglycan synthesis</keyword>
<feature type="transmembrane region" description="Helical" evidence="11">
    <location>
        <begin position="152"/>
        <end position="172"/>
    </location>
</feature>
<feature type="transmembrane region" description="Helical" evidence="11">
    <location>
        <begin position="321"/>
        <end position="348"/>
    </location>
</feature>
<evidence type="ECO:0000256" key="4">
    <source>
        <dbReference type="ARBA" id="ARBA00022679"/>
    </source>
</evidence>
<feature type="transmembrane region" description="Helical" evidence="11">
    <location>
        <begin position="179"/>
        <end position="200"/>
    </location>
</feature>
<comment type="function">
    <text evidence="11">Peptidoglycan polymerase that is essential for cell wall elongation.</text>
</comment>
<dbReference type="Proteomes" id="UP000292423">
    <property type="component" value="Unassembled WGS sequence"/>
</dbReference>
<dbReference type="OrthoDB" id="9768187at2"/>
<keyword evidence="5 11" id="KW-0812">Transmembrane</keyword>
<keyword evidence="13" id="KW-1185">Reference proteome</keyword>
<evidence type="ECO:0000256" key="7">
    <source>
        <dbReference type="ARBA" id="ARBA00022984"/>
    </source>
</evidence>
<dbReference type="GO" id="GO:0032153">
    <property type="term" value="C:cell division site"/>
    <property type="evidence" value="ECO:0007669"/>
    <property type="project" value="TreeGrafter"/>
</dbReference>
<dbReference type="PANTHER" id="PTHR30474">
    <property type="entry name" value="CELL CYCLE PROTEIN"/>
    <property type="match status" value="1"/>
</dbReference>
<dbReference type="Pfam" id="PF01098">
    <property type="entry name" value="FTSW_RODA_SPOVE"/>
    <property type="match status" value="1"/>
</dbReference>
<dbReference type="RefSeq" id="WP_130415089.1">
    <property type="nucleotide sequence ID" value="NZ_SHKX01000015.1"/>
</dbReference>
<evidence type="ECO:0000256" key="8">
    <source>
        <dbReference type="ARBA" id="ARBA00022989"/>
    </source>
</evidence>
<evidence type="ECO:0000256" key="9">
    <source>
        <dbReference type="ARBA" id="ARBA00023136"/>
    </source>
</evidence>
<evidence type="ECO:0000256" key="2">
    <source>
        <dbReference type="ARBA" id="ARBA00022475"/>
    </source>
</evidence>
<sequence>MNDQNQYRFQRQAPQDGSRFTGPSPLWARLHIDVPLLVALLLTAVIGLIELYSATGRNWSLLLKQVASFGMGIAVLLFMAQIPPRIYQAFSPWLFGAVMVLLVMVALFGTVAMGARRWLTIPGVTRFQPSEFMKLAMPMMMAWYLAGRPLPPTLKVVALSLILILAPALLIARQPDLGTAILVSASGFFVLFLAGLPWWLMLLGLGSAVAIAPFAWHALHDYQKQRILTLFDPEADPLGTGWNIIQSKTAIGSGGLLGKGWLKGSQAHLEFLPEGHTDFVIAAYSEEFGLMGILVLLALYSFILTRCLYIATTATDSYSRLLAGSIALSFFVYVFVNAGMVSGIVPVVGVPLPFISYGGTAIITLMTGFGMLMSIHTHKKQL</sequence>
<comment type="caution">
    <text evidence="12">The sequence shown here is derived from an EMBL/GenBank/DDBJ whole genome shotgun (WGS) entry which is preliminary data.</text>
</comment>
<feature type="transmembrane region" description="Helical" evidence="11">
    <location>
        <begin position="93"/>
        <end position="115"/>
    </location>
</feature>
<comment type="subcellular location">
    <subcellularLocation>
        <location evidence="11">Cell inner membrane</location>
        <topology evidence="11">Multi-pass membrane protein</topology>
    </subcellularLocation>
    <subcellularLocation>
        <location evidence="1">Membrane</location>
        <topology evidence="1">Multi-pass membrane protein</topology>
    </subcellularLocation>
</comment>
<evidence type="ECO:0000256" key="6">
    <source>
        <dbReference type="ARBA" id="ARBA00022960"/>
    </source>
</evidence>
<dbReference type="HAMAP" id="MF_02079">
    <property type="entry name" value="PGT_RodA"/>
    <property type="match status" value="1"/>
</dbReference>
<dbReference type="GO" id="GO:0005886">
    <property type="term" value="C:plasma membrane"/>
    <property type="evidence" value="ECO:0007669"/>
    <property type="project" value="UniProtKB-SubCell"/>
</dbReference>
<feature type="transmembrane region" description="Helical" evidence="11">
    <location>
        <begin position="354"/>
        <end position="375"/>
    </location>
</feature>
<accession>A0A4Q7YK66</accession>
<dbReference type="GO" id="GO:0015648">
    <property type="term" value="F:lipid-linked peptidoglycan transporter activity"/>
    <property type="evidence" value="ECO:0007669"/>
    <property type="project" value="TreeGrafter"/>
</dbReference>
<dbReference type="GO" id="GO:0071555">
    <property type="term" value="P:cell wall organization"/>
    <property type="evidence" value="ECO:0007669"/>
    <property type="project" value="UniProtKB-KW"/>
</dbReference>
<proteinExistence type="inferred from homology"/>
<keyword evidence="3 11" id="KW-0328">Glycosyltransferase</keyword>